<evidence type="ECO:0000313" key="6">
    <source>
        <dbReference type="Proteomes" id="UP000190130"/>
    </source>
</evidence>
<accession>A0A0Q3PJR4</accession>
<dbReference type="OrthoDB" id="8447952at2"/>
<proteinExistence type="predicted"/>
<dbReference type="SMART" id="SM00867">
    <property type="entry name" value="YceI"/>
    <property type="match status" value="1"/>
</dbReference>
<organism evidence="3 5">
    <name type="scientific">Bosea thiooxidans</name>
    <dbReference type="NCBI Taxonomy" id="53254"/>
    <lineage>
        <taxon>Bacteria</taxon>
        <taxon>Pseudomonadati</taxon>
        <taxon>Pseudomonadota</taxon>
        <taxon>Alphaproteobacteria</taxon>
        <taxon>Hyphomicrobiales</taxon>
        <taxon>Boseaceae</taxon>
        <taxon>Bosea</taxon>
    </lineage>
</organism>
<evidence type="ECO:0000313" key="3">
    <source>
        <dbReference type="EMBL" id="KQK29958.1"/>
    </source>
</evidence>
<reference evidence="4 6" key="2">
    <citation type="submission" date="2017-02" db="EMBL/GenBank/DDBJ databases">
        <authorList>
            <person name="Peterson S.W."/>
        </authorList>
    </citation>
    <scope>NUCLEOTIDE SEQUENCE [LARGE SCALE GENOMIC DNA]</scope>
    <source>
        <strain evidence="4 6">DSM 9653</strain>
    </source>
</reference>
<feature type="chain" id="PRO_5014520600" evidence="1">
    <location>
        <begin position="21"/>
        <end position="187"/>
    </location>
</feature>
<dbReference type="SUPFAM" id="SSF101874">
    <property type="entry name" value="YceI-like"/>
    <property type="match status" value="1"/>
</dbReference>
<dbReference type="RefSeq" id="WP_055728758.1">
    <property type="nucleotide sequence ID" value="NZ_FUYX01000004.1"/>
</dbReference>
<dbReference type="Pfam" id="PF04264">
    <property type="entry name" value="YceI"/>
    <property type="match status" value="1"/>
</dbReference>
<reference evidence="3 5" key="1">
    <citation type="submission" date="2015-10" db="EMBL/GenBank/DDBJ databases">
        <title>Draft genome of Bosea thiooxidans.</title>
        <authorList>
            <person name="Wang X."/>
        </authorList>
    </citation>
    <scope>NUCLEOTIDE SEQUENCE [LARGE SCALE GENOMIC DNA]</scope>
    <source>
        <strain evidence="3 5">CGMCC 9174</strain>
    </source>
</reference>
<sequence length="187" mass="20389">MARVVAFLLAMSFAAVQAQAQSTWSFDRGTTEISFVGHRFGAVVTTGRFERYDGNFAIDFDHPERSRVRVTLETASIKAGSALVDGFIVGPSMLDAARYPMASFVSESVSRTSEHSLDIRGRLTIKGVTQPFTVTANVAGDIERAKRGDALPFQASGSFLRPAYGIGQDVNVVDDRIDIVIKGRLRR</sequence>
<evidence type="ECO:0000256" key="1">
    <source>
        <dbReference type="SAM" id="SignalP"/>
    </source>
</evidence>
<dbReference type="AlphaFoldDB" id="A0A0Q3PJR4"/>
<dbReference type="STRING" id="53254.SAMN05660750_01933"/>
<dbReference type="PANTHER" id="PTHR34406:SF1">
    <property type="entry name" value="PROTEIN YCEI"/>
    <property type="match status" value="1"/>
</dbReference>
<dbReference type="EMBL" id="LMAR01000044">
    <property type="protein sequence ID" value="KQK29958.1"/>
    <property type="molecule type" value="Genomic_DNA"/>
</dbReference>
<gene>
    <name evidence="3" type="ORF">ARD30_16015</name>
    <name evidence="4" type="ORF">SAMN05660750_01933</name>
</gene>
<feature type="signal peptide" evidence="1">
    <location>
        <begin position="1"/>
        <end position="20"/>
    </location>
</feature>
<keyword evidence="1" id="KW-0732">Signal</keyword>
<dbReference type="InterPro" id="IPR036761">
    <property type="entry name" value="TTHA0802/YceI-like_sf"/>
</dbReference>
<keyword evidence="5" id="KW-1185">Reference proteome</keyword>
<evidence type="ECO:0000313" key="4">
    <source>
        <dbReference type="EMBL" id="SKB69603.1"/>
    </source>
</evidence>
<name>A0A0Q3PJR4_9HYPH</name>
<protein>
    <submittedName>
        <fullName evidence="4">Polyisoprenoid-binding protein YceI</fullName>
    </submittedName>
</protein>
<evidence type="ECO:0000313" key="5">
    <source>
        <dbReference type="Proteomes" id="UP000051562"/>
    </source>
</evidence>
<dbReference type="Proteomes" id="UP000190130">
    <property type="component" value="Unassembled WGS sequence"/>
</dbReference>
<dbReference type="EMBL" id="FUYX01000004">
    <property type="protein sequence ID" value="SKB69603.1"/>
    <property type="molecule type" value="Genomic_DNA"/>
</dbReference>
<dbReference type="PANTHER" id="PTHR34406">
    <property type="entry name" value="PROTEIN YCEI"/>
    <property type="match status" value="1"/>
</dbReference>
<dbReference type="Gene3D" id="2.40.128.110">
    <property type="entry name" value="Lipid/polyisoprenoid-binding, YceI-like"/>
    <property type="match status" value="1"/>
</dbReference>
<dbReference type="Proteomes" id="UP000051562">
    <property type="component" value="Unassembled WGS sequence"/>
</dbReference>
<evidence type="ECO:0000259" key="2">
    <source>
        <dbReference type="SMART" id="SM00867"/>
    </source>
</evidence>
<feature type="domain" description="Lipid/polyisoprenoid-binding YceI-like" evidence="2">
    <location>
        <begin position="23"/>
        <end position="186"/>
    </location>
</feature>
<dbReference type="InterPro" id="IPR007372">
    <property type="entry name" value="Lipid/polyisoprenoid-bd_YceI"/>
</dbReference>